<name>A0A5K1EPN5_9MAGN</name>
<dbReference type="AlphaFoldDB" id="A0A5K1EPN5"/>
<reference evidence="1" key="1">
    <citation type="submission" date="2019-09" db="EMBL/GenBank/DDBJ databases">
        <authorList>
            <person name="Zhang L."/>
        </authorList>
    </citation>
    <scope>NUCLEOTIDE SEQUENCE</scope>
</reference>
<dbReference type="EMBL" id="LR721784">
    <property type="protein sequence ID" value="VVW53045.1"/>
    <property type="molecule type" value="Genomic_DNA"/>
</dbReference>
<sequence>MMSRFKAELISVLVDVQWFWKSRFMLHESLILYFKIKFLFEFPTKLWHPI</sequence>
<protein>
    <submittedName>
        <fullName evidence="1">Uncharacterized protein</fullName>
    </submittedName>
</protein>
<organism evidence="1">
    <name type="scientific">Nymphaea colorata</name>
    <name type="common">pocket water lily</name>
    <dbReference type="NCBI Taxonomy" id="210225"/>
    <lineage>
        <taxon>Eukaryota</taxon>
        <taxon>Viridiplantae</taxon>
        <taxon>Streptophyta</taxon>
        <taxon>Embryophyta</taxon>
        <taxon>Tracheophyta</taxon>
        <taxon>Spermatophyta</taxon>
        <taxon>Magnoliopsida</taxon>
        <taxon>Nymphaeales</taxon>
        <taxon>Nymphaeaceae</taxon>
        <taxon>Nymphaea</taxon>
    </lineage>
</organism>
<proteinExistence type="predicted"/>
<evidence type="ECO:0000313" key="1">
    <source>
        <dbReference type="EMBL" id="VVW53045.1"/>
    </source>
</evidence>
<gene>
    <name evidence="1" type="ORF">NYM_LOCUS20833</name>
</gene>
<accession>A0A5K1EPN5</accession>